<dbReference type="InterPro" id="IPR050570">
    <property type="entry name" value="Cell_wall_metabolism_enzyme"/>
</dbReference>
<dbReference type="PANTHER" id="PTHR21666:SF270">
    <property type="entry name" value="MUREIN HYDROLASE ACTIVATOR ENVC"/>
    <property type="match status" value="1"/>
</dbReference>
<name>A0A1B8TTB3_9FLAO</name>
<evidence type="ECO:0000313" key="2">
    <source>
        <dbReference type="EMBL" id="OBY62705.1"/>
    </source>
</evidence>
<protein>
    <submittedName>
        <fullName evidence="2">Peptidase M23</fullName>
    </submittedName>
</protein>
<dbReference type="GO" id="GO:0004222">
    <property type="term" value="F:metalloendopeptidase activity"/>
    <property type="evidence" value="ECO:0007669"/>
    <property type="project" value="TreeGrafter"/>
</dbReference>
<dbReference type="CDD" id="cd12797">
    <property type="entry name" value="M23_peptidase"/>
    <property type="match status" value="1"/>
</dbReference>
<dbReference type="STRING" id="1774273.LPB03_11170"/>
<dbReference type="PANTHER" id="PTHR21666">
    <property type="entry name" value="PEPTIDASE-RELATED"/>
    <property type="match status" value="1"/>
</dbReference>
<gene>
    <name evidence="2" type="ORF">LPB3_11180</name>
</gene>
<keyword evidence="3" id="KW-1185">Reference proteome</keyword>
<feature type="domain" description="M23ase beta-sheet core" evidence="1">
    <location>
        <begin position="88"/>
        <end position="171"/>
    </location>
</feature>
<dbReference type="RefSeq" id="WP_065319691.1">
    <property type="nucleotide sequence ID" value="NZ_CP017477.1"/>
</dbReference>
<reference evidence="3" key="1">
    <citation type="submission" date="2016-02" db="EMBL/GenBank/DDBJ databases">
        <authorList>
            <person name="Shin S.-K."/>
            <person name="Yi H."/>
            <person name="Kim E."/>
        </authorList>
    </citation>
    <scope>NUCLEOTIDE SEQUENCE [LARGE SCALE GENOMIC DNA]</scope>
    <source>
        <strain evidence="3">LPB0003</strain>
    </source>
</reference>
<dbReference type="AlphaFoldDB" id="A0A1B8TTB3"/>
<evidence type="ECO:0000313" key="3">
    <source>
        <dbReference type="Proteomes" id="UP000092584"/>
    </source>
</evidence>
<dbReference type="KEGG" id="pob:LPB03_11170"/>
<dbReference type="Pfam" id="PF01551">
    <property type="entry name" value="Peptidase_M23"/>
    <property type="match status" value="1"/>
</dbReference>
<organism evidence="2 3">
    <name type="scientific">Polaribacter vadi</name>
    <dbReference type="NCBI Taxonomy" id="1774273"/>
    <lineage>
        <taxon>Bacteria</taxon>
        <taxon>Pseudomonadati</taxon>
        <taxon>Bacteroidota</taxon>
        <taxon>Flavobacteriia</taxon>
        <taxon>Flavobacteriales</taxon>
        <taxon>Flavobacteriaceae</taxon>
    </lineage>
</organism>
<dbReference type="PROSITE" id="PS51257">
    <property type="entry name" value="PROKAR_LIPOPROTEIN"/>
    <property type="match status" value="1"/>
</dbReference>
<accession>A0A1B8TTB3</accession>
<comment type="caution">
    <text evidence="2">The sequence shown here is derived from an EMBL/GenBank/DDBJ whole genome shotgun (WGS) entry which is preliminary data.</text>
</comment>
<dbReference type="Gene3D" id="2.70.70.10">
    <property type="entry name" value="Glucose Permease (Domain IIA)"/>
    <property type="match status" value="1"/>
</dbReference>
<dbReference type="EMBL" id="LSFM01000023">
    <property type="protein sequence ID" value="OBY62705.1"/>
    <property type="molecule type" value="Genomic_DNA"/>
</dbReference>
<sequence length="199" mass="22658">MIKKYCFIILITFGCVKKNERVSIDRNSKIKKVITKDSLFIKPKYISYKFDFPVGKPNAKGYYNAQKFQKNYHLGDDWNSVKGGNSDLGDTIYAISNGYISSAKNYNGGWGNIIRIIHFLPNDKKVESLYAHCDTILVKPRTWVKKGDPIGTIGNVNGIYFAHLHLEIRNKIHMPIGAGYSKDTVGYLDPTKFINNNRN</sequence>
<dbReference type="InterPro" id="IPR011055">
    <property type="entry name" value="Dup_hybrid_motif"/>
</dbReference>
<evidence type="ECO:0000259" key="1">
    <source>
        <dbReference type="Pfam" id="PF01551"/>
    </source>
</evidence>
<proteinExistence type="predicted"/>
<dbReference type="OrthoDB" id="1188206at2"/>
<dbReference type="SUPFAM" id="SSF51261">
    <property type="entry name" value="Duplicated hybrid motif"/>
    <property type="match status" value="1"/>
</dbReference>
<dbReference type="Proteomes" id="UP000092584">
    <property type="component" value="Unassembled WGS sequence"/>
</dbReference>
<dbReference type="InterPro" id="IPR016047">
    <property type="entry name" value="M23ase_b-sheet_dom"/>
</dbReference>